<gene>
    <name evidence="1" type="ORF">ORAREDHAP_LOCUS31802</name>
</gene>
<name>A0A6J5XC08_PRUAR</name>
<dbReference type="Proteomes" id="UP000507245">
    <property type="component" value="Unassembled WGS sequence"/>
</dbReference>
<keyword evidence="2" id="KW-1185">Reference proteome</keyword>
<evidence type="ECO:0000313" key="2">
    <source>
        <dbReference type="Proteomes" id="UP000507245"/>
    </source>
</evidence>
<sequence>MAMHELMTRGAACAALGSSSSANPFSALGNALISSSSKN</sequence>
<proteinExistence type="predicted"/>
<evidence type="ECO:0000313" key="1">
    <source>
        <dbReference type="EMBL" id="CAB4310157.1"/>
    </source>
</evidence>
<reference evidence="2" key="1">
    <citation type="journal article" date="2020" name="Genome Biol.">
        <title>Gamete binning: chromosome-level and haplotype-resolved genome assembly enabled by high-throughput single-cell sequencing of gamete genomes.</title>
        <authorList>
            <person name="Campoy J.A."/>
            <person name="Sun H."/>
            <person name="Goel M."/>
            <person name="Jiao W.-B."/>
            <person name="Folz-Donahue K."/>
            <person name="Wang N."/>
            <person name="Rubio M."/>
            <person name="Liu C."/>
            <person name="Kukat C."/>
            <person name="Ruiz D."/>
            <person name="Huettel B."/>
            <person name="Schneeberger K."/>
        </authorList>
    </citation>
    <scope>NUCLEOTIDE SEQUENCE [LARGE SCALE GENOMIC DNA]</scope>
    <source>
        <strain evidence="2">cv. Rojo Pasion</strain>
    </source>
</reference>
<organism evidence="1 2">
    <name type="scientific">Prunus armeniaca</name>
    <name type="common">Apricot</name>
    <name type="synonym">Armeniaca vulgaris</name>
    <dbReference type="NCBI Taxonomy" id="36596"/>
    <lineage>
        <taxon>Eukaryota</taxon>
        <taxon>Viridiplantae</taxon>
        <taxon>Streptophyta</taxon>
        <taxon>Embryophyta</taxon>
        <taxon>Tracheophyta</taxon>
        <taxon>Spermatophyta</taxon>
        <taxon>Magnoliopsida</taxon>
        <taxon>eudicotyledons</taxon>
        <taxon>Gunneridae</taxon>
        <taxon>Pentapetalae</taxon>
        <taxon>rosids</taxon>
        <taxon>fabids</taxon>
        <taxon>Rosales</taxon>
        <taxon>Rosaceae</taxon>
        <taxon>Amygdaloideae</taxon>
        <taxon>Amygdaleae</taxon>
        <taxon>Prunus</taxon>
    </lineage>
</organism>
<dbReference type="AlphaFoldDB" id="A0A6J5XC08"/>
<protein>
    <submittedName>
        <fullName evidence="1">Uncharacterized protein</fullName>
    </submittedName>
</protein>
<dbReference type="EMBL" id="CAEKKB010000005">
    <property type="protein sequence ID" value="CAB4310157.1"/>
    <property type="molecule type" value="Genomic_DNA"/>
</dbReference>
<accession>A0A6J5XC08</accession>